<evidence type="ECO:0000313" key="2">
    <source>
        <dbReference type="Proteomes" id="UP000008177"/>
    </source>
</evidence>
<evidence type="ECO:0000313" key="1">
    <source>
        <dbReference type="EMBL" id="CCD50654.1"/>
    </source>
</evidence>
<proteinExistence type="predicted"/>
<name>G2YFV6_BOTF4</name>
<gene>
    <name evidence="1" type="ORF">BofuT4_P024630.1</name>
</gene>
<dbReference type="EMBL" id="FQ790327">
    <property type="protein sequence ID" value="CCD50654.1"/>
    <property type="molecule type" value="Genomic_DNA"/>
</dbReference>
<accession>G2YFV6</accession>
<dbReference type="Proteomes" id="UP000008177">
    <property type="component" value="Unplaced contigs"/>
</dbReference>
<organism evidence="1 2">
    <name type="scientific">Botryotinia fuckeliana (strain T4)</name>
    <name type="common">Noble rot fungus</name>
    <name type="synonym">Botrytis cinerea</name>
    <dbReference type="NCBI Taxonomy" id="999810"/>
    <lineage>
        <taxon>Eukaryota</taxon>
        <taxon>Fungi</taxon>
        <taxon>Dikarya</taxon>
        <taxon>Ascomycota</taxon>
        <taxon>Pezizomycotina</taxon>
        <taxon>Leotiomycetes</taxon>
        <taxon>Helotiales</taxon>
        <taxon>Sclerotiniaceae</taxon>
        <taxon>Botrytis</taxon>
    </lineage>
</organism>
<sequence length="193" mass="22077">MPGKSYSKMAPKLMYEDQFRVAWSGPPLPILRYPTIEGHGRRKRDISLLEIKARRQGKVIFSSQGLSAPIYDGTWKDYEHQQRVDLTQMDKRQRASSARKQWPLAICNDSEDHPEGNRLAAYYLLESKAAYMILVHHFQGCKTNVLSSSHPCRYNPEIVTSYVLTLTPPSLTMVPTSLVDVFLSLRPHVSPEF</sequence>
<reference evidence="2" key="1">
    <citation type="journal article" date="2011" name="PLoS Genet.">
        <title>Genomic analysis of the necrotrophic fungal pathogens Sclerotinia sclerotiorum and Botrytis cinerea.</title>
        <authorList>
            <person name="Amselem J."/>
            <person name="Cuomo C.A."/>
            <person name="van Kan J.A."/>
            <person name="Viaud M."/>
            <person name="Benito E.P."/>
            <person name="Couloux A."/>
            <person name="Coutinho P.M."/>
            <person name="de Vries R.P."/>
            <person name="Dyer P.S."/>
            <person name="Fillinger S."/>
            <person name="Fournier E."/>
            <person name="Gout L."/>
            <person name="Hahn M."/>
            <person name="Kohn L."/>
            <person name="Lapalu N."/>
            <person name="Plummer K.M."/>
            <person name="Pradier J.M."/>
            <person name="Quevillon E."/>
            <person name="Sharon A."/>
            <person name="Simon A."/>
            <person name="ten Have A."/>
            <person name="Tudzynski B."/>
            <person name="Tudzynski P."/>
            <person name="Wincker P."/>
            <person name="Andrew M."/>
            <person name="Anthouard V."/>
            <person name="Beever R.E."/>
            <person name="Beffa R."/>
            <person name="Benoit I."/>
            <person name="Bouzid O."/>
            <person name="Brault B."/>
            <person name="Chen Z."/>
            <person name="Choquer M."/>
            <person name="Collemare J."/>
            <person name="Cotton P."/>
            <person name="Danchin E.G."/>
            <person name="Da Silva C."/>
            <person name="Gautier A."/>
            <person name="Giraud C."/>
            <person name="Giraud T."/>
            <person name="Gonzalez C."/>
            <person name="Grossetete S."/>
            <person name="Guldener U."/>
            <person name="Henrissat B."/>
            <person name="Howlett B.J."/>
            <person name="Kodira C."/>
            <person name="Kretschmer M."/>
            <person name="Lappartient A."/>
            <person name="Leroch M."/>
            <person name="Levis C."/>
            <person name="Mauceli E."/>
            <person name="Neuveglise C."/>
            <person name="Oeser B."/>
            <person name="Pearson M."/>
            <person name="Poulain J."/>
            <person name="Poussereau N."/>
            <person name="Quesneville H."/>
            <person name="Rascle C."/>
            <person name="Schumacher J."/>
            <person name="Segurens B."/>
            <person name="Sexton A."/>
            <person name="Silva E."/>
            <person name="Sirven C."/>
            <person name="Soanes D.M."/>
            <person name="Talbot N.J."/>
            <person name="Templeton M."/>
            <person name="Yandava C."/>
            <person name="Yarden O."/>
            <person name="Zeng Q."/>
            <person name="Rollins J.A."/>
            <person name="Lebrun M.H."/>
            <person name="Dickman M."/>
        </authorList>
    </citation>
    <scope>NUCLEOTIDE SEQUENCE [LARGE SCALE GENOMIC DNA]</scope>
    <source>
        <strain evidence="2">T4</strain>
    </source>
</reference>
<dbReference type="InParanoid" id="G2YFV6"/>
<dbReference type="AlphaFoldDB" id="G2YFV6"/>
<protein>
    <submittedName>
        <fullName evidence="1">Uncharacterized protein</fullName>
    </submittedName>
</protein>
<dbReference type="HOGENOM" id="CLU_1408542_0_0_1"/>